<name>A0ABW6BYP5_9BACT</name>
<organism evidence="2 3">
    <name type="scientific">Pontibacter toksunensis</name>
    <dbReference type="NCBI Taxonomy" id="1332631"/>
    <lineage>
        <taxon>Bacteria</taxon>
        <taxon>Pseudomonadati</taxon>
        <taxon>Bacteroidota</taxon>
        <taxon>Cytophagia</taxon>
        <taxon>Cytophagales</taxon>
        <taxon>Hymenobacteraceae</taxon>
        <taxon>Pontibacter</taxon>
    </lineage>
</organism>
<evidence type="ECO:0000313" key="3">
    <source>
        <dbReference type="Proteomes" id="UP001597641"/>
    </source>
</evidence>
<comment type="caution">
    <text evidence="2">The sequence shown here is derived from an EMBL/GenBank/DDBJ whole genome shotgun (WGS) entry which is preliminary data.</text>
</comment>
<feature type="chain" id="PRO_5046244542" evidence="1">
    <location>
        <begin position="22"/>
        <end position="113"/>
    </location>
</feature>
<evidence type="ECO:0000256" key="1">
    <source>
        <dbReference type="SAM" id="SignalP"/>
    </source>
</evidence>
<keyword evidence="3" id="KW-1185">Reference proteome</keyword>
<accession>A0ABW6BYP5</accession>
<gene>
    <name evidence="2" type="ORF">ACFS7Z_20765</name>
</gene>
<protein>
    <submittedName>
        <fullName evidence="2">Uncharacterized protein</fullName>
    </submittedName>
</protein>
<reference evidence="3" key="1">
    <citation type="journal article" date="2019" name="Int. J. Syst. Evol. Microbiol.">
        <title>The Global Catalogue of Microorganisms (GCM) 10K type strain sequencing project: providing services to taxonomists for standard genome sequencing and annotation.</title>
        <authorList>
            <consortium name="The Broad Institute Genomics Platform"/>
            <consortium name="The Broad Institute Genome Sequencing Center for Infectious Disease"/>
            <person name="Wu L."/>
            <person name="Ma J."/>
        </authorList>
    </citation>
    <scope>NUCLEOTIDE SEQUENCE [LARGE SCALE GENOMIC DNA]</scope>
    <source>
        <strain evidence="3">KCTC 23984</strain>
    </source>
</reference>
<evidence type="ECO:0000313" key="2">
    <source>
        <dbReference type="EMBL" id="MFD3002813.1"/>
    </source>
</evidence>
<dbReference type="RefSeq" id="WP_377488935.1">
    <property type="nucleotide sequence ID" value="NZ_JBHUOX010000020.1"/>
</dbReference>
<keyword evidence="1" id="KW-0732">Signal</keyword>
<dbReference type="Proteomes" id="UP001597641">
    <property type="component" value="Unassembled WGS sequence"/>
</dbReference>
<dbReference type="EMBL" id="JBHUOX010000020">
    <property type="protein sequence ID" value="MFD3002813.1"/>
    <property type="molecule type" value="Genomic_DNA"/>
</dbReference>
<proteinExistence type="predicted"/>
<sequence length="113" mass="13124">MKRICHIFLYFSALLSLAVQCDDNEPEPSYQPHFLEEVSIRPFKTEYKVGDTIWLETLFSDKYLFNSITEQNSLVDNIDLAIPDASKLRNSKSHRRKDSGCNISKIDLVNLKR</sequence>
<feature type="signal peptide" evidence="1">
    <location>
        <begin position="1"/>
        <end position="21"/>
    </location>
</feature>